<keyword evidence="3" id="KW-0067">ATP-binding</keyword>
<accession>A0A381T3J3</accession>
<evidence type="ECO:0000256" key="2">
    <source>
        <dbReference type="ARBA" id="ARBA00022741"/>
    </source>
</evidence>
<evidence type="ECO:0000256" key="3">
    <source>
        <dbReference type="ARBA" id="ARBA00022840"/>
    </source>
</evidence>
<dbReference type="SUPFAM" id="SSF52374">
    <property type="entry name" value="Nucleotidylyl transferase"/>
    <property type="match status" value="1"/>
</dbReference>
<dbReference type="GO" id="GO:0006418">
    <property type="term" value="P:tRNA aminoacylation for protein translation"/>
    <property type="evidence" value="ECO:0007669"/>
    <property type="project" value="InterPro"/>
</dbReference>
<keyword evidence="2" id="KW-0547">Nucleotide-binding</keyword>
<gene>
    <name evidence="7" type="ORF">METZ01_LOCUS62031</name>
</gene>
<comment type="catalytic activity">
    <reaction evidence="6">
        <text>tRNA(Tyr) + L-tyrosine + ATP = L-tyrosyl-tRNA(Tyr) + AMP + diphosphate + H(+)</text>
        <dbReference type="Rhea" id="RHEA:10220"/>
        <dbReference type="Rhea" id="RHEA-COMP:9706"/>
        <dbReference type="Rhea" id="RHEA-COMP:9707"/>
        <dbReference type="ChEBI" id="CHEBI:15378"/>
        <dbReference type="ChEBI" id="CHEBI:30616"/>
        <dbReference type="ChEBI" id="CHEBI:33019"/>
        <dbReference type="ChEBI" id="CHEBI:58315"/>
        <dbReference type="ChEBI" id="CHEBI:78442"/>
        <dbReference type="ChEBI" id="CHEBI:78536"/>
        <dbReference type="ChEBI" id="CHEBI:456215"/>
        <dbReference type="EC" id="6.1.1.1"/>
    </reaction>
</comment>
<evidence type="ECO:0000256" key="4">
    <source>
        <dbReference type="ARBA" id="ARBA00022917"/>
    </source>
</evidence>
<dbReference type="InterPro" id="IPR024088">
    <property type="entry name" value="Tyr-tRNA-ligase_bac-type"/>
</dbReference>
<dbReference type="InterPro" id="IPR002305">
    <property type="entry name" value="aa-tRNA-synth_Ic"/>
</dbReference>
<evidence type="ECO:0008006" key="8">
    <source>
        <dbReference type="Google" id="ProtNLM"/>
    </source>
</evidence>
<reference evidence="7" key="1">
    <citation type="submission" date="2018-05" db="EMBL/GenBank/DDBJ databases">
        <authorList>
            <person name="Lanie J.A."/>
            <person name="Ng W.-L."/>
            <person name="Kazmierczak K.M."/>
            <person name="Andrzejewski T.M."/>
            <person name="Davidsen T.M."/>
            <person name="Wayne K.J."/>
            <person name="Tettelin H."/>
            <person name="Glass J.I."/>
            <person name="Rusch D."/>
            <person name="Podicherti R."/>
            <person name="Tsui H.-C.T."/>
            <person name="Winkler M.E."/>
        </authorList>
    </citation>
    <scope>NUCLEOTIDE SEQUENCE</scope>
</reference>
<proteinExistence type="predicted"/>
<dbReference type="InterPro" id="IPR014729">
    <property type="entry name" value="Rossmann-like_a/b/a_fold"/>
</dbReference>
<keyword evidence="5" id="KW-0030">Aminoacyl-tRNA synthetase</keyword>
<evidence type="ECO:0000256" key="5">
    <source>
        <dbReference type="ARBA" id="ARBA00023146"/>
    </source>
</evidence>
<evidence type="ECO:0000313" key="7">
    <source>
        <dbReference type="EMBL" id="SVA09177.1"/>
    </source>
</evidence>
<keyword evidence="1" id="KW-0436">Ligase</keyword>
<keyword evidence="4" id="KW-0648">Protein biosynthesis</keyword>
<protein>
    <recommendedName>
        <fullName evidence="8">Tyrosine--tRNA ligase</fullName>
    </recommendedName>
</protein>
<dbReference type="GO" id="GO:0005829">
    <property type="term" value="C:cytosol"/>
    <property type="evidence" value="ECO:0007669"/>
    <property type="project" value="TreeGrafter"/>
</dbReference>
<dbReference type="GO" id="GO:0004831">
    <property type="term" value="F:tyrosine-tRNA ligase activity"/>
    <property type="evidence" value="ECO:0007669"/>
    <property type="project" value="UniProtKB-EC"/>
</dbReference>
<dbReference type="EMBL" id="UINC01003778">
    <property type="protein sequence ID" value="SVA09177.1"/>
    <property type="molecule type" value="Genomic_DNA"/>
</dbReference>
<sequence length="112" mass="12813">MFKSNFLNEISTRGFIYQATDIEDLDTLMNQKNITAYIGFDITSDSLHIGSLVQLMLLHWLDYYDHKTIALMGGGTTLVGDPSGKDKNRKILQPQDIENNIVKIEKIFEKFI</sequence>
<evidence type="ECO:0000256" key="6">
    <source>
        <dbReference type="ARBA" id="ARBA00048248"/>
    </source>
</evidence>
<organism evidence="7">
    <name type="scientific">marine metagenome</name>
    <dbReference type="NCBI Taxonomy" id="408172"/>
    <lineage>
        <taxon>unclassified sequences</taxon>
        <taxon>metagenomes</taxon>
        <taxon>ecological metagenomes</taxon>
    </lineage>
</organism>
<feature type="non-terminal residue" evidence="7">
    <location>
        <position position="112"/>
    </location>
</feature>
<dbReference type="AlphaFoldDB" id="A0A381T3J3"/>
<dbReference type="PANTHER" id="PTHR11766">
    <property type="entry name" value="TYROSYL-TRNA SYNTHETASE"/>
    <property type="match status" value="1"/>
</dbReference>
<dbReference type="PANTHER" id="PTHR11766:SF0">
    <property type="entry name" value="TYROSINE--TRNA LIGASE, MITOCHONDRIAL"/>
    <property type="match status" value="1"/>
</dbReference>
<dbReference type="Pfam" id="PF00579">
    <property type="entry name" value="tRNA-synt_1b"/>
    <property type="match status" value="1"/>
</dbReference>
<name>A0A381T3J3_9ZZZZ</name>
<evidence type="ECO:0000256" key="1">
    <source>
        <dbReference type="ARBA" id="ARBA00022598"/>
    </source>
</evidence>
<dbReference type="GO" id="GO:0005524">
    <property type="term" value="F:ATP binding"/>
    <property type="evidence" value="ECO:0007669"/>
    <property type="project" value="UniProtKB-KW"/>
</dbReference>
<dbReference type="Gene3D" id="3.40.50.620">
    <property type="entry name" value="HUPs"/>
    <property type="match status" value="1"/>
</dbReference>